<dbReference type="InterPro" id="IPR036249">
    <property type="entry name" value="Thioredoxin-like_sf"/>
</dbReference>
<evidence type="ECO:0000256" key="1">
    <source>
        <dbReference type="ARBA" id="ARBA00004196"/>
    </source>
</evidence>
<comment type="subcellular location">
    <subcellularLocation>
        <location evidence="1">Cell envelope</location>
    </subcellularLocation>
</comment>
<proteinExistence type="predicted"/>
<evidence type="ECO:0000313" key="7">
    <source>
        <dbReference type="EMBL" id="WCT11958.1"/>
    </source>
</evidence>
<dbReference type="InterPro" id="IPR013766">
    <property type="entry name" value="Thioredoxin_domain"/>
</dbReference>
<evidence type="ECO:0000256" key="2">
    <source>
        <dbReference type="ARBA" id="ARBA00022748"/>
    </source>
</evidence>
<keyword evidence="5" id="KW-0732">Signal</keyword>
<feature type="chain" id="PRO_5045819165" evidence="5">
    <location>
        <begin position="20"/>
        <end position="378"/>
    </location>
</feature>
<keyword evidence="2" id="KW-0201">Cytochrome c-type biogenesis</keyword>
<keyword evidence="4" id="KW-0676">Redox-active center</keyword>
<dbReference type="Pfam" id="PF14289">
    <property type="entry name" value="DUF4369"/>
    <property type="match status" value="1"/>
</dbReference>
<dbReference type="InterPro" id="IPR025380">
    <property type="entry name" value="DUF4369"/>
</dbReference>
<dbReference type="PANTHER" id="PTHR42852:SF6">
    <property type="entry name" value="THIOL:DISULFIDE INTERCHANGE PROTEIN DSBE"/>
    <property type="match status" value="1"/>
</dbReference>
<dbReference type="EMBL" id="CP117167">
    <property type="protein sequence ID" value="WCT11958.1"/>
    <property type="molecule type" value="Genomic_DNA"/>
</dbReference>
<dbReference type="PANTHER" id="PTHR42852">
    <property type="entry name" value="THIOL:DISULFIDE INTERCHANGE PROTEIN DSBE"/>
    <property type="match status" value="1"/>
</dbReference>
<dbReference type="PROSITE" id="PS00194">
    <property type="entry name" value="THIOREDOXIN_1"/>
    <property type="match status" value="1"/>
</dbReference>
<dbReference type="InterPro" id="IPR050553">
    <property type="entry name" value="Thioredoxin_ResA/DsbE_sf"/>
</dbReference>
<sequence>MKNLFLSFLFAMFISNSYAQQVNISGKADFLKNGDTIKLTQQHLSRMPAGVALSTAVKNGRFSFSFNQPAAELYALSYHHNSKNVFLDAGNLEIDLVDSSLQKATLKGNTVTNDEYEAFSEIINEDEAGAKFYATRKKFFLATGGHMDTALYAKIKPQMDSLLAIAKQDKVNNTLAWIKAHSTSQINSYILIQNTMGRVHIDGVLPGDQLRTIFNALPDTVKKNSWGKELQEELNGLVVGGTAPDFAEVNPNGKLIKLSDFKGKYVLLDFWASWCVPCRAENPNVVAAYQKYKAKNFDILSVSLDVNKADWIKAIKHDGMPWNHVCDPHHSNHWDSRVAKLYNVGLVPSNFLIDPNGVIIAKNLQGEELQQTLKKLFE</sequence>
<evidence type="ECO:0000256" key="5">
    <source>
        <dbReference type="SAM" id="SignalP"/>
    </source>
</evidence>
<name>A0ABY7T6R2_9SPHI</name>
<evidence type="ECO:0000259" key="6">
    <source>
        <dbReference type="PROSITE" id="PS51352"/>
    </source>
</evidence>
<organism evidence="7 8">
    <name type="scientific">Mucilaginibacter jinjuensis</name>
    <dbReference type="NCBI Taxonomy" id="1176721"/>
    <lineage>
        <taxon>Bacteria</taxon>
        <taxon>Pseudomonadati</taxon>
        <taxon>Bacteroidota</taxon>
        <taxon>Sphingobacteriia</taxon>
        <taxon>Sphingobacteriales</taxon>
        <taxon>Sphingobacteriaceae</taxon>
        <taxon>Mucilaginibacter</taxon>
    </lineage>
</organism>
<protein>
    <submittedName>
        <fullName evidence="7">TlpA disulfide reductase family protein</fullName>
    </submittedName>
</protein>
<feature type="domain" description="Thioredoxin" evidence="6">
    <location>
        <begin position="237"/>
        <end position="378"/>
    </location>
</feature>
<gene>
    <name evidence="7" type="ORF">PQO05_24810</name>
</gene>
<keyword evidence="8" id="KW-1185">Reference proteome</keyword>
<keyword evidence="3" id="KW-1015">Disulfide bond</keyword>
<dbReference type="InterPro" id="IPR000866">
    <property type="entry name" value="AhpC/TSA"/>
</dbReference>
<dbReference type="InterPro" id="IPR017937">
    <property type="entry name" value="Thioredoxin_CS"/>
</dbReference>
<feature type="signal peptide" evidence="5">
    <location>
        <begin position="1"/>
        <end position="19"/>
    </location>
</feature>
<dbReference type="Proteomes" id="UP001216139">
    <property type="component" value="Chromosome"/>
</dbReference>
<dbReference type="SUPFAM" id="SSF52833">
    <property type="entry name" value="Thioredoxin-like"/>
    <property type="match status" value="1"/>
</dbReference>
<reference evidence="7 8" key="1">
    <citation type="submission" date="2023-02" db="EMBL/GenBank/DDBJ databases">
        <title>Genome sequence of Mucilaginibacter jinjuensis strain KACC 16571.</title>
        <authorList>
            <person name="Kim S."/>
            <person name="Heo J."/>
            <person name="Kwon S.-W."/>
        </authorList>
    </citation>
    <scope>NUCLEOTIDE SEQUENCE [LARGE SCALE GENOMIC DNA]</scope>
    <source>
        <strain evidence="7 8">KACC 16571</strain>
    </source>
</reference>
<evidence type="ECO:0000313" key="8">
    <source>
        <dbReference type="Proteomes" id="UP001216139"/>
    </source>
</evidence>
<dbReference type="Gene3D" id="3.40.30.10">
    <property type="entry name" value="Glutaredoxin"/>
    <property type="match status" value="1"/>
</dbReference>
<evidence type="ECO:0000256" key="4">
    <source>
        <dbReference type="ARBA" id="ARBA00023284"/>
    </source>
</evidence>
<accession>A0ABY7T6R2</accession>
<dbReference type="PROSITE" id="PS51352">
    <property type="entry name" value="THIOREDOXIN_2"/>
    <property type="match status" value="1"/>
</dbReference>
<dbReference type="Pfam" id="PF00578">
    <property type="entry name" value="AhpC-TSA"/>
    <property type="match status" value="1"/>
</dbReference>
<dbReference type="RefSeq" id="WP_273630161.1">
    <property type="nucleotide sequence ID" value="NZ_CP117167.1"/>
</dbReference>
<evidence type="ECO:0000256" key="3">
    <source>
        <dbReference type="ARBA" id="ARBA00023157"/>
    </source>
</evidence>
<dbReference type="CDD" id="cd02966">
    <property type="entry name" value="TlpA_like_family"/>
    <property type="match status" value="1"/>
</dbReference>